<gene>
    <name evidence="2" type="ORF">KIL84_005876</name>
</gene>
<evidence type="ECO:0000256" key="1">
    <source>
        <dbReference type="SAM" id="MobiDB-lite"/>
    </source>
</evidence>
<feature type="region of interest" description="Disordered" evidence="1">
    <location>
        <begin position="79"/>
        <end position="110"/>
    </location>
</feature>
<comment type="caution">
    <text evidence="2">The sequence shown here is derived from an EMBL/GenBank/DDBJ whole genome shotgun (WGS) entry which is preliminary data.</text>
</comment>
<evidence type="ECO:0000313" key="2">
    <source>
        <dbReference type="EMBL" id="KAH1179826.1"/>
    </source>
</evidence>
<organism evidence="2 3">
    <name type="scientific">Mauremys mutica</name>
    <name type="common">yellowpond turtle</name>
    <dbReference type="NCBI Taxonomy" id="74926"/>
    <lineage>
        <taxon>Eukaryota</taxon>
        <taxon>Metazoa</taxon>
        <taxon>Chordata</taxon>
        <taxon>Craniata</taxon>
        <taxon>Vertebrata</taxon>
        <taxon>Euteleostomi</taxon>
        <taxon>Archelosauria</taxon>
        <taxon>Testudinata</taxon>
        <taxon>Testudines</taxon>
        <taxon>Cryptodira</taxon>
        <taxon>Durocryptodira</taxon>
        <taxon>Testudinoidea</taxon>
        <taxon>Geoemydidae</taxon>
        <taxon>Geoemydinae</taxon>
        <taxon>Mauremys</taxon>
    </lineage>
</organism>
<protein>
    <submittedName>
        <fullName evidence="2">Uncharacterized protein</fullName>
    </submittedName>
</protein>
<accession>A0A9D3XHR0</accession>
<dbReference type="EMBL" id="JAHDVG010000471">
    <property type="protein sequence ID" value="KAH1179826.1"/>
    <property type="molecule type" value="Genomic_DNA"/>
</dbReference>
<sequence>MALPPEWTEERLRLGYKSSPSAQEQQVLWVKQEVIPWVGRGLGMSGQQCSCGQEEPGNATGTIPTPPKQLVLDMVGNEMGKSPFLSTRGTPSFPTASVHRGGTNTSSLHP</sequence>
<dbReference type="AlphaFoldDB" id="A0A9D3XHR0"/>
<feature type="compositionally biased region" description="Polar residues" evidence="1">
    <location>
        <begin position="84"/>
        <end position="95"/>
    </location>
</feature>
<dbReference type="Proteomes" id="UP000827986">
    <property type="component" value="Unassembled WGS sequence"/>
</dbReference>
<proteinExistence type="predicted"/>
<name>A0A9D3XHR0_9SAUR</name>
<evidence type="ECO:0000313" key="3">
    <source>
        <dbReference type="Proteomes" id="UP000827986"/>
    </source>
</evidence>
<keyword evidence="3" id="KW-1185">Reference proteome</keyword>
<reference evidence="2" key="1">
    <citation type="submission" date="2021-09" db="EMBL/GenBank/DDBJ databases">
        <title>The genome of Mauremys mutica provides insights into the evolution of semi-aquatic lifestyle.</title>
        <authorList>
            <person name="Gong S."/>
            <person name="Gao Y."/>
        </authorList>
    </citation>
    <scope>NUCLEOTIDE SEQUENCE</scope>
    <source>
        <strain evidence="2">MM-2020</strain>
        <tissue evidence="2">Muscle</tissue>
    </source>
</reference>